<feature type="transmembrane region" description="Helical" evidence="7">
    <location>
        <begin position="40"/>
        <end position="59"/>
    </location>
</feature>
<comment type="caution">
    <text evidence="8">The sequence shown here is derived from an EMBL/GenBank/DDBJ whole genome shotgun (WGS) entry which is preliminary data.</text>
</comment>
<keyword evidence="6 7" id="KW-0472">Membrane</keyword>
<dbReference type="OMA" id="YMHATRE"/>
<evidence type="ECO:0000256" key="3">
    <source>
        <dbReference type="ARBA" id="ARBA00014451"/>
    </source>
</evidence>
<evidence type="ECO:0000313" key="8">
    <source>
        <dbReference type="EMBL" id="TRY76333.1"/>
    </source>
</evidence>
<reference evidence="8 9" key="1">
    <citation type="journal article" date="2018" name="Nat. Ecol. Evol.">
        <title>Genomic signatures of mitonuclear coevolution across populations of Tigriopus californicus.</title>
        <authorList>
            <person name="Barreto F.S."/>
            <person name="Watson E.T."/>
            <person name="Lima T.G."/>
            <person name="Willett C.S."/>
            <person name="Edmands S."/>
            <person name="Li W."/>
            <person name="Burton R.S."/>
        </authorList>
    </citation>
    <scope>NUCLEOTIDE SEQUENCE [LARGE SCALE GENOMIC DNA]</scope>
    <source>
        <strain evidence="8 9">San Diego</strain>
    </source>
</reference>
<dbReference type="EMBL" id="VCGU01000004">
    <property type="protein sequence ID" value="TRY76333.1"/>
    <property type="molecule type" value="Genomic_DNA"/>
</dbReference>
<dbReference type="PANTHER" id="PTHR14274">
    <property type="entry name" value="SMALL INTEGRAL MEMBRANE PROTEIN 8"/>
    <property type="match status" value="1"/>
</dbReference>
<evidence type="ECO:0000256" key="7">
    <source>
        <dbReference type="SAM" id="Phobius"/>
    </source>
</evidence>
<proteinExistence type="inferred from homology"/>
<accession>A0A553PF85</accession>
<keyword evidence="4 7" id="KW-0812">Transmembrane</keyword>
<evidence type="ECO:0000256" key="2">
    <source>
        <dbReference type="ARBA" id="ARBA00009328"/>
    </source>
</evidence>
<dbReference type="Proteomes" id="UP000318571">
    <property type="component" value="Chromosome 5"/>
</dbReference>
<dbReference type="Pfam" id="PF14937">
    <property type="entry name" value="DUF4500"/>
    <property type="match status" value="1"/>
</dbReference>
<keyword evidence="9" id="KW-1185">Reference proteome</keyword>
<comment type="similarity">
    <text evidence="2">Belongs to the SMIM8 family.</text>
</comment>
<evidence type="ECO:0000256" key="6">
    <source>
        <dbReference type="ARBA" id="ARBA00023136"/>
    </source>
</evidence>
<keyword evidence="5 7" id="KW-1133">Transmembrane helix</keyword>
<evidence type="ECO:0000313" key="9">
    <source>
        <dbReference type="Proteomes" id="UP000318571"/>
    </source>
</evidence>
<evidence type="ECO:0000256" key="5">
    <source>
        <dbReference type="ARBA" id="ARBA00022989"/>
    </source>
</evidence>
<organism evidence="8 9">
    <name type="scientific">Tigriopus californicus</name>
    <name type="common">Marine copepod</name>
    <dbReference type="NCBI Taxonomy" id="6832"/>
    <lineage>
        <taxon>Eukaryota</taxon>
        <taxon>Metazoa</taxon>
        <taxon>Ecdysozoa</taxon>
        <taxon>Arthropoda</taxon>
        <taxon>Crustacea</taxon>
        <taxon>Multicrustacea</taxon>
        <taxon>Hexanauplia</taxon>
        <taxon>Copepoda</taxon>
        <taxon>Harpacticoida</taxon>
        <taxon>Harpacticidae</taxon>
        <taxon>Tigriopus</taxon>
    </lineage>
</organism>
<dbReference type="AlphaFoldDB" id="A0A553PF85"/>
<dbReference type="GO" id="GO:0016020">
    <property type="term" value="C:membrane"/>
    <property type="evidence" value="ECO:0007669"/>
    <property type="project" value="UniProtKB-SubCell"/>
</dbReference>
<evidence type="ECO:0000256" key="4">
    <source>
        <dbReference type="ARBA" id="ARBA00022692"/>
    </source>
</evidence>
<dbReference type="PANTHER" id="PTHR14274:SF1">
    <property type="entry name" value="SMALL INTEGRAL MEMBRANE PROTEIN 8"/>
    <property type="match status" value="1"/>
</dbReference>
<name>A0A553PF85_TIGCA</name>
<gene>
    <name evidence="8" type="ORF">TCAL_03869</name>
</gene>
<comment type="subcellular location">
    <subcellularLocation>
        <location evidence="1">Membrane</location>
        <topology evidence="1">Single-pass membrane protein</topology>
    </subcellularLocation>
</comment>
<protein>
    <recommendedName>
        <fullName evidence="3">Small integral membrane protein 8</fullName>
    </recommendedName>
</protein>
<evidence type="ECO:0000256" key="1">
    <source>
        <dbReference type="ARBA" id="ARBA00004167"/>
    </source>
</evidence>
<dbReference type="InterPro" id="IPR026686">
    <property type="entry name" value="UPF0708"/>
</dbReference>
<sequence length="88" mass="9989">MLASLRKWFKGAENAGIQSVQTSPAFRTLNFELYAKPRPFVAAFGTVVFLSCCGYLIFLSMNPQKHRQYNSLNEDGSIQAKIKPSRWD</sequence>